<protein>
    <recommendedName>
        <fullName evidence="2">SEFIR domain-containing protein</fullName>
    </recommendedName>
</protein>
<keyword evidence="4" id="KW-1185">Reference proteome</keyword>
<sequence length="634" mass="71548">MAAGRPRNLACIHLEIPPCPIRSAPYPVLIQLARRIDTVNNNDGHGCMILAELLGCTPDNIRSIMTRADRDVRNSHSPTMVLFNDLQSLHSSTITLRDIEKALLELNLEAVNVLYSTENIQKIQRAYNDSIALNNSIEINEEHSICNCFNCCHDNSNITQCFNIPNGVSLPDASQRGLSEVLRAGNPRRTPAIAPETIQDNYVRSDIGCERSHHTGYYCATNESGYLEHQPHSERIHIARGTLSPLLISPDRVAERGPCTAPPCMQSHEERNVHVLRHLARQMSEQHQHERLRAERFVPRDLNSVVTKCISPKDNCHADNAVNCTCGIKSSEFLHSGIPGNNQGQQLAPQHLQCTCSSPDETLVKSSYVQGTVDYSECTCRSQTDLQNNNVLLDSVQTSTKHSNHLISSASEYVYIREPRLNRSRSQLVVEEEPRESSDIDKKRNSMDETKTKALCNGSKNGIGLCSSIPRQTGPGLSVFVTYSRHSLEHVQEVIELCIKLKGKGIRVRVDYSGDKALDLFQNKNDWLDANLKIARYVIVCISPTYYKDAAPPHNTEPIPDIRRLDVRYIYDHLRAEYHQNCSQNMRVIPVIFEKSGANRRHLPFFMSTTYVYTYPQQVDSIIEFIQNFSLPVR</sequence>
<dbReference type="AlphaFoldDB" id="A0ABD3XTF5"/>
<evidence type="ECO:0000256" key="1">
    <source>
        <dbReference type="SAM" id="MobiDB-lite"/>
    </source>
</evidence>
<comment type="caution">
    <text evidence="3">The sequence shown here is derived from an EMBL/GenBank/DDBJ whole genome shotgun (WGS) entry which is preliminary data.</text>
</comment>
<dbReference type="PROSITE" id="PS51534">
    <property type="entry name" value="SEFIR"/>
    <property type="match status" value="1"/>
</dbReference>
<proteinExistence type="predicted"/>
<dbReference type="InterPro" id="IPR053047">
    <property type="entry name" value="E3_ubiq_ligase_TRAF3IP2"/>
</dbReference>
<feature type="region of interest" description="Disordered" evidence="1">
    <location>
        <begin position="426"/>
        <end position="448"/>
    </location>
</feature>
<dbReference type="PANTHER" id="PTHR34257">
    <property type="entry name" value="ADAPTER PROTEIN CIKS"/>
    <property type="match status" value="1"/>
</dbReference>
<evidence type="ECO:0000259" key="2">
    <source>
        <dbReference type="PROSITE" id="PS51534"/>
    </source>
</evidence>
<evidence type="ECO:0000313" key="3">
    <source>
        <dbReference type="EMBL" id="KAL3888723.1"/>
    </source>
</evidence>
<evidence type="ECO:0000313" key="4">
    <source>
        <dbReference type="Proteomes" id="UP001634394"/>
    </source>
</evidence>
<feature type="compositionally biased region" description="Basic and acidic residues" evidence="1">
    <location>
        <begin position="435"/>
        <end position="448"/>
    </location>
</feature>
<dbReference type="InterPro" id="IPR013568">
    <property type="entry name" value="SEFIR_dom"/>
</dbReference>
<organism evidence="3 4">
    <name type="scientific">Sinanodonta woodiana</name>
    <name type="common">Chinese pond mussel</name>
    <name type="synonym">Anodonta woodiana</name>
    <dbReference type="NCBI Taxonomy" id="1069815"/>
    <lineage>
        <taxon>Eukaryota</taxon>
        <taxon>Metazoa</taxon>
        <taxon>Spiralia</taxon>
        <taxon>Lophotrochozoa</taxon>
        <taxon>Mollusca</taxon>
        <taxon>Bivalvia</taxon>
        <taxon>Autobranchia</taxon>
        <taxon>Heteroconchia</taxon>
        <taxon>Palaeoheterodonta</taxon>
        <taxon>Unionida</taxon>
        <taxon>Unionoidea</taxon>
        <taxon>Unionidae</taxon>
        <taxon>Unioninae</taxon>
        <taxon>Sinanodonta</taxon>
    </lineage>
</organism>
<reference evidence="3 4" key="1">
    <citation type="submission" date="2024-11" db="EMBL/GenBank/DDBJ databases">
        <title>Chromosome-level genome assembly of the freshwater bivalve Anodonta woodiana.</title>
        <authorList>
            <person name="Chen X."/>
        </authorList>
    </citation>
    <scope>NUCLEOTIDE SEQUENCE [LARGE SCALE GENOMIC DNA]</scope>
    <source>
        <strain evidence="3">MN2024</strain>
        <tissue evidence="3">Gills</tissue>
    </source>
</reference>
<dbReference type="Gene3D" id="3.40.50.10140">
    <property type="entry name" value="Toll/interleukin-1 receptor homology (TIR) domain"/>
    <property type="match status" value="1"/>
</dbReference>
<feature type="domain" description="SEFIR" evidence="2">
    <location>
        <begin position="476"/>
        <end position="624"/>
    </location>
</feature>
<dbReference type="InterPro" id="IPR035897">
    <property type="entry name" value="Toll_tir_struct_dom_sf"/>
</dbReference>
<dbReference type="PANTHER" id="PTHR34257:SF2">
    <property type="entry name" value="E3 UBIQUITIN LIGASE TRAF3IP2"/>
    <property type="match status" value="1"/>
</dbReference>
<dbReference type="Proteomes" id="UP001634394">
    <property type="component" value="Unassembled WGS sequence"/>
</dbReference>
<dbReference type="SUPFAM" id="SSF52200">
    <property type="entry name" value="Toll/Interleukin receptor TIR domain"/>
    <property type="match status" value="1"/>
</dbReference>
<dbReference type="EMBL" id="JBJQND010000001">
    <property type="protein sequence ID" value="KAL3888723.1"/>
    <property type="molecule type" value="Genomic_DNA"/>
</dbReference>
<name>A0ABD3XTF5_SINWO</name>
<accession>A0ABD3XTF5</accession>
<gene>
    <name evidence="3" type="ORF">ACJMK2_001086</name>
</gene>